<evidence type="ECO:0000313" key="8">
    <source>
        <dbReference type="EMBL" id="OQR88940.1"/>
    </source>
</evidence>
<keyword evidence="4 5" id="KW-0040">ANK repeat</keyword>
<dbReference type="PRINTS" id="PR01415">
    <property type="entry name" value="ANKYRIN"/>
</dbReference>
<keyword evidence="2 6" id="KW-0547">Nucleotide-binding</keyword>
<feature type="repeat" description="ANK" evidence="5">
    <location>
        <begin position="502"/>
        <end position="534"/>
    </location>
</feature>
<dbReference type="PROSITE" id="PS50297">
    <property type="entry name" value="ANK_REP_REGION"/>
    <property type="match status" value="8"/>
</dbReference>
<dbReference type="PROSITE" id="PS00108">
    <property type="entry name" value="PROTEIN_KINASE_ST"/>
    <property type="match status" value="1"/>
</dbReference>
<dbReference type="SUPFAM" id="SSF48403">
    <property type="entry name" value="Ankyrin repeat"/>
    <property type="match status" value="2"/>
</dbReference>
<proteinExistence type="predicted"/>
<dbReference type="PROSITE" id="PS00107">
    <property type="entry name" value="PROTEIN_KINASE_ATP"/>
    <property type="match status" value="1"/>
</dbReference>
<keyword evidence="1" id="KW-0677">Repeat</keyword>
<feature type="repeat" description="ANK" evidence="5">
    <location>
        <begin position="336"/>
        <end position="368"/>
    </location>
</feature>
<evidence type="ECO:0000256" key="4">
    <source>
        <dbReference type="ARBA" id="ARBA00023043"/>
    </source>
</evidence>
<dbReference type="SUPFAM" id="SSF56112">
    <property type="entry name" value="Protein kinase-like (PK-like)"/>
    <property type="match status" value="1"/>
</dbReference>
<dbReference type="PANTHER" id="PTHR24198:SF165">
    <property type="entry name" value="ANKYRIN REPEAT-CONTAINING PROTEIN-RELATED"/>
    <property type="match status" value="1"/>
</dbReference>
<dbReference type="InterPro" id="IPR000719">
    <property type="entry name" value="Prot_kinase_dom"/>
</dbReference>
<dbReference type="InterPro" id="IPR011009">
    <property type="entry name" value="Kinase-like_dom_sf"/>
</dbReference>
<dbReference type="PANTHER" id="PTHR24198">
    <property type="entry name" value="ANKYRIN REPEAT AND PROTEIN KINASE DOMAIN-CONTAINING PROTEIN"/>
    <property type="match status" value="1"/>
</dbReference>
<dbReference type="SMART" id="SM00220">
    <property type="entry name" value="S_TKc"/>
    <property type="match status" value="1"/>
</dbReference>
<feature type="domain" description="Protein kinase" evidence="7">
    <location>
        <begin position="665"/>
        <end position="929"/>
    </location>
</feature>
<organism evidence="8 9">
    <name type="scientific">Thraustotheca clavata</name>
    <dbReference type="NCBI Taxonomy" id="74557"/>
    <lineage>
        <taxon>Eukaryota</taxon>
        <taxon>Sar</taxon>
        <taxon>Stramenopiles</taxon>
        <taxon>Oomycota</taxon>
        <taxon>Saprolegniomycetes</taxon>
        <taxon>Saprolegniales</taxon>
        <taxon>Achlyaceae</taxon>
        <taxon>Thraustotheca</taxon>
    </lineage>
</organism>
<dbReference type="OrthoDB" id="1577640at2759"/>
<gene>
    <name evidence="8" type="ORF">THRCLA_10012</name>
</gene>
<feature type="binding site" evidence="6">
    <location>
        <position position="693"/>
    </location>
    <ligand>
        <name>ATP</name>
        <dbReference type="ChEBI" id="CHEBI:30616"/>
    </ligand>
</feature>
<dbReference type="GO" id="GO:0004672">
    <property type="term" value="F:protein kinase activity"/>
    <property type="evidence" value="ECO:0007669"/>
    <property type="project" value="InterPro"/>
</dbReference>
<dbReference type="GO" id="GO:0005524">
    <property type="term" value="F:ATP binding"/>
    <property type="evidence" value="ECO:0007669"/>
    <property type="project" value="UniProtKB-UniRule"/>
</dbReference>
<reference evidence="8 9" key="1">
    <citation type="journal article" date="2014" name="Genome Biol. Evol.">
        <title>The secreted proteins of Achlya hypogyna and Thraustotheca clavata identify the ancestral oomycete secretome and reveal gene acquisitions by horizontal gene transfer.</title>
        <authorList>
            <person name="Misner I."/>
            <person name="Blouin N."/>
            <person name="Leonard G."/>
            <person name="Richards T.A."/>
            <person name="Lane C.E."/>
        </authorList>
    </citation>
    <scope>NUCLEOTIDE SEQUENCE [LARGE SCALE GENOMIC DNA]</scope>
    <source>
        <strain evidence="8 9">ATCC 34112</strain>
    </source>
</reference>
<dbReference type="InterPro" id="IPR017441">
    <property type="entry name" value="Protein_kinase_ATP_BS"/>
</dbReference>
<feature type="repeat" description="ANK" evidence="5">
    <location>
        <begin position="469"/>
        <end position="501"/>
    </location>
</feature>
<dbReference type="Pfam" id="PF00069">
    <property type="entry name" value="Pkinase"/>
    <property type="match status" value="1"/>
</dbReference>
<sequence>MTPLYAACFYGHDMLIPYLITQNNANTGTYDIEDFPLYIAGSKGFSKVVNALLDNEYVQVDFACKNGNTTMHEAVKRGHKSIVSILLANEAFSDKLNEDKETALLLSARFGYKCIAKLLLKYEANINFKNNDGDTPLHIAAINNRVDMVKMFLEGNANSNIVNKNNQTALDIAISKKHDDIANILQQNFDEKQLLAAVKNGNEEKEPLLHTCIHQGNIKVLSVLLESPSIDLNCIDKNGHTPLEKALFYALNSNSPVTHSPTKHVKPSFTNNKAFAIAVKLLCGKSNHTLMHEALFIEELSDCNTYDLLHAVNSNNIVLIQQLLVQGADPNISNEMGSYLVHNAASNGFAELLQILLRNNAKVDVVDANGCSPLHVATANGHEIIVQLLLDSGANGNHTNKMGNTPLHIAAASGFDTIATLLLNNSFIYHSPLNEEGMTPLQLAAQAGMDKIVDLISECGVDVNHQNKDGQTTLHFAAKQGSFEIVKKLLALNAQIDIRSWNGDTPLHFATMSGNENIVQLLLDAGADMDQPNQNAFIPEMLGSSLIIRQIFQDKRKYRQQKTKIISAILEGSIHCVKTLLAEGGDCNTIDESGNSLLHLSIETNQIEMVRLLLNQPNIDKHKMNTNKDTPILFAIKLGYREIARCLYDATQVDIIHAQGDDIFFDERILLGVGCYGSVYKGTVHDKIIAVKKSNRNNMTELLIEIDAMKKYFKSCKTFHLQMITRCPYIVELIAVDENKKNPSLALEYMDCGNLRQHLDAKRTGIETKINVTPLQVAWVLANALAELHSKKMMHRDLKSLNVLLSTEHYIKLGDFGASREVDSSMTTKTGTPLWTAPEVFESGSHYSFPADIYSFGVILTELDTLQHPYANIKLHPFSILEQVRQGNLRPSVSSTCEPWLKALSAQCLAFDPNQRPSAEQIVGILQKLHRQNFEPDIPNDILMTRNSNATSFMSNTISTVSSSLLLTSSKILSTTIVCKACRTSNSFTLESCQKCSILMPSVSEKLQVLLKRVKVAKKKNIEIEATIGCDICGFENPIDEQICKDEDCLSELIPLTDEEKMFRLIKAFERAA</sequence>
<evidence type="ECO:0000259" key="7">
    <source>
        <dbReference type="PROSITE" id="PS50011"/>
    </source>
</evidence>
<dbReference type="Gene3D" id="1.25.40.20">
    <property type="entry name" value="Ankyrin repeat-containing domain"/>
    <property type="match status" value="5"/>
</dbReference>
<evidence type="ECO:0000256" key="1">
    <source>
        <dbReference type="ARBA" id="ARBA00022737"/>
    </source>
</evidence>
<feature type="repeat" description="ANK" evidence="5">
    <location>
        <begin position="99"/>
        <end position="131"/>
    </location>
</feature>
<feature type="repeat" description="ANK" evidence="5">
    <location>
        <begin position="369"/>
        <end position="401"/>
    </location>
</feature>
<keyword evidence="9" id="KW-1185">Reference proteome</keyword>
<evidence type="ECO:0000256" key="2">
    <source>
        <dbReference type="ARBA" id="ARBA00022741"/>
    </source>
</evidence>
<name>A0A1V9YTK1_9STRA</name>
<evidence type="ECO:0000256" key="3">
    <source>
        <dbReference type="ARBA" id="ARBA00022840"/>
    </source>
</evidence>
<dbReference type="Pfam" id="PF00023">
    <property type="entry name" value="Ank"/>
    <property type="match status" value="2"/>
</dbReference>
<dbReference type="EMBL" id="JNBS01002935">
    <property type="protein sequence ID" value="OQR88940.1"/>
    <property type="molecule type" value="Genomic_DNA"/>
</dbReference>
<dbReference type="SMART" id="SM00248">
    <property type="entry name" value="ANK"/>
    <property type="match status" value="15"/>
</dbReference>
<dbReference type="InterPro" id="IPR008271">
    <property type="entry name" value="Ser/Thr_kinase_AS"/>
</dbReference>
<evidence type="ECO:0000313" key="9">
    <source>
        <dbReference type="Proteomes" id="UP000243217"/>
    </source>
</evidence>
<feature type="repeat" description="ANK" evidence="5">
    <location>
        <begin position="436"/>
        <end position="468"/>
    </location>
</feature>
<feature type="repeat" description="ANK" evidence="5">
    <location>
        <begin position="402"/>
        <end position="426"/>
    </location>
</feature>
<keyword evidence="3 6" id="KW-0067">ATP-binding</keyword>
<dbReference type="Pfam" id="PF12796">
    <property type="entry name" value="Ank_2"/>
    <property type="match status" value="4"/>
</dbReference>
<dbReference type="Proteomes" id="UP000243217">
    <property type="component" value="Unassembled WGS sequence"/>
</dbReference>
<accession>A0A1V9YTK1</accession>
<dbReference type="InterPro" id="IPR002110">
    <property type="entry name" value="Ankyrin_rpt"/>
</dbReference>
<feature type="repeat" description="ANK" evidence="5">
    <location>
        <begin position="132"/>
        <end position="164"/>
    </location>
</feature>
<dbReference type="AlphaFoldDB" id="A0A1V9YTK1"/>
<dbReference type="PROSITE" id="PS50088">
    <property type="entry name" value="ANK_REPEAT"/>
    <property type="match status" value="9"/>
</dbReference>
<protein>
    <submittedName>
        <fullName evidence="8">Ankyrin 2,3/unc44</fullName>
    </submittedName>
</protein>
<dbReference type="InterPro" id="IPR036770">
    <property type="entry name" value="Ankyrin_rpt-contain_sf"/>
</dbReference>
<dbReference type="Gene3D" id="1.10.510.10">
    <property type="entry name" value="Transferase(Phosphotransferase) domain 1"/>
    <property type="match status" value="1"/>
</dbReference>
<evidence type="ECO:0000256" key="6">
    <source>
        <dbReference type="PROSITE-ProRule" id="PRU10141"/>
    </source>
</evidence>
<feature type="repeat" description="ANK" evidence="5">
    <location>
        <begin position="66"/>
        <end position="98"/>
    </location>
</feature>
<comment type="caution">
    <text evidence="8">The sequence shown here is derived from an EMBL/GenBank/DDBJ whole genome shotgun (WGS) entry which is preliminary data.</text>
</comment>
<evidence type="ECO:0000256" key="5">
    <source>
        <dbReference type="PROSITE-ProRule" id="PRU00023"/>
    </source>
</evidence>
<dbReference type="PROSITE" id="PS50011">
    <property type="entry name" value="PROTEIN_KINASE_DOM"/>
    <property type="match status" value="1"/>
</dbReference>
<dbReference type="STRING" id="74557.A0A1V9YTK1"/>